<name>A0A8X6MN18_NEPPI</name>
<dbReference type="InterPro" id="IPR036397">
    <property type="entry name" value="RNaseH_sf"/>
</dbReference>
<dbReference type="GO" id="GO:0003676">
    <property type="term" value="F:nucleic acid binding"/>
    <property type="evidence" value="ECO:0007669"/>
    <property type="project" value="InterPro"/>
</dbReference>
<comment type="caution">
    <text evidence="1">The sequence shown here is derived from an EMBL/GenBank/DDBJ whole genome shotgun (WGS) entry which is preliminary data.</text>
</comment>
<evidence type="ECO:0000313" key="2">
    <source>
        <dbReference type="Proteomes" id="UP000887013"/>
    </source>
</evidence>
<sequence length="119" mass="14037">MNAARYIEILTLFTKRLRRVRPQYVQQGSSCYFFCSEQCSQPISSNSSWQKKVVVQIENPPHSPDLNPPDFFLIPRLKLALKRKRFDNIPDIQRNVTRLLNSIPKEDFLQSFQDTYSRS</sequence>
<gene>
    <name evidence="1" type="primary">NCL1_14101</name>
    <name evidence="1" type="ORF">NPIL_635001</name>
</gene>
<protein>
    <submittedName>
        <fullName evidence="1">Uncharacterized protein</fullName>
    </submittedName>
</protein>
<dbReference type="Proteomes" id="UP000887013">
    <property type="component" value="Unassembled WGS sequence"/>
</dbReference>
<reference evidence="1" key="1">
    <citation type="submission" date="2020-08" db="EMBL/GenBank/DDBJ databases">
        <title>Multicomponent nature underlies the extraordinary mechanical properties of spider dragline silk.</title>
        <authorList>
            <person name="Kono N."/>
            <person name="Nakamura H."/>
            <person name="Mori M."/>
            <person name="Yoshida Y."/>
            <person name="Ohtoshi R."/>
            <person name="Malay A.D."/>
            <person name="Moran D.A.P."/>
            <person name="Tomita M."/>
            <person name="Numata K."/>
            <person name="Arakawa K."/>
        </authorList>
    </citation>
    <scope>NUCLEOTIDE SEQUENCE</scope>
</reference>
<proteinExistence type="predicted"/>
<dbReference type="Gene3D" id="3.30.420.10">
    <property type="entry name" value="Ribonuclease H-like superfamily/Ribonuclease H"/>
    <property type="match status" value="1"/>
</dbReference>
<dbReference type="EMBL" id="BMAW01000424">
    <property type="protein sequence ID" value="GFS68880.1"/>
    <property type="molecule type" value="Genomic_DNA"/>
</dbReference>
<organism evidence="1 2">
    <name type="scientific">Nephila pilipes</name>
    <name type="common">Giant wood spider</name>
    <name type="synonym">Nephila maculata</name>
    <dbReference type="NCBI Taxonomy" id="299642"/>
    <lineage>
        <taxon>Eukaryota</taxon>
        <taxon>Metazoa</taxon>
        <taxon>Ecdysozoa</taxon>
        <taxon>Arthropoda</taxon>
        <taxon>Chelicerata</taxon>
        <taxon>Arachnida</taxon>
        <taxon>Araneae</taxon>
        <taxon>Araneomorphae</taxon>
        <taxon>Entelegynae</taxon>
        <taxon>Araneoidea</taxon>
        <taxon>Nephilidae</taxon>
        <taxon>Nephila</taxon>
    </lineage>
</organism>
<accession>A0A8X6MN18</accession>
<keyword evidence="2" id="KW-1185">Reference proteome</keyword>
<dbReference type="OrthoDB" id="6434393at2759"/>
<dbReference type="AlphaFoldDB" id="A0A8X6MN18"/>
<evidence type="ECO:0000313" key="1">
    <source>
        <dbReference type="EMBL" id="GFS68880.1"/>
    </source>
</evidence>